<dbReference type="Pfam" id="PF00931">
    <property type="entry name" value="NB-ARC"/>
    <property type="match status" value="1"/>
</dbReference>
<keyword evidence="4" id="KW-1185">Reference proteome</keyword>
<dbReference type="InterPro" id="IPR002182">
    <property type="entry name" value="NB-ARC"/>
</dbReference>
<reference evidence="3" key="1">
    <citation type="submission" date="2020-05" db="EMBL/GenBank/DDBJ databases">
        <title>Mycena genomes resolve the evolution of fungal bioluminescence.</title>
        <authorList>
            <person name="Tsai I.J."/>
        </authorList>
    </citation>
    <scope>NUCLEOTIDE SEQUENCE</scope>
    <source>
        <strain evidence="3">CCC161011</strain>
    </source>
</reference>
<feature type="domain" description="NB-ARC" evidence="2">
    <location>
        <begin position="41"/>
        <end position="111"/>
    </location>
</feature>
<feature type="compositionally biased region" description="Polar residues" evidence="1">
    <location>
        <begin position="1"/>
        <end position="16"/>
    </location>
</feature>
<dbReference type="OrthoDB" id="3064467at2759"/>
<dbReference type="InterPro" id="IPR027417">
    <property type="entry name" value="P-loop_NTPase"/>
</dbReference>
<comment type="caution">
    <text evidence="3">The sequence shown here is derived from an EMBL/GenBank/DDBJ whole genome shotgun (WGS) entry which is preliminary data.</text>
</comment>
<dbReference type="Proteomes" id="UP000620124">
    <property type="component" value="Unassembled WGS sequence"/>
</dbReference>
<evidence type="ECO:0000313" key="4">
    <source>
        <dbReference type="Proteomes" id="UP000620124"/>
    </source>
</evidence>
<dbReference type="EMBL" id="JACAZI010000015">
    <property type="protein sequence ID" value="KAF7344258.1"/>
    <property type="molecule type" value="Genomic_DNA"/>
</dbReference>
<organism evidence="3 4">
    <name type="scientific">Mycena venus</name>
    <dbReference type="NCBI Taxonomy" id="2733690"/>
    <lineage>
        <taxon>Eukaryota</taxon>
        <taxon>Fungi</taxon>
        <taxon>Dikarya</taxon>
        <taxon>Basidiomycota</taxon>
        <taxon>Agaricomycotina</taxon>
        <taxon>Agaricomycetes</taxon>
        <taxon>Agaricomycetidae</taxon>
        <taxon>Agaricales</taxon>
        <taxon>Marasmiineae</taxon>
        <taxon>Mycenaceae</taxon>
        <taxon>Mycena</taxon>
    </lineage>
</organism>
<sequence length="132" mass="14057">MSDQSSMTGGLSNAQTSSNSLSLLPSKPKIFHGRESELHDITVLLSQDSSARIAILGPGGIGKTSLAKAVLHHPAVTAKYQNCFFISCESAHTRSDLITLLGSHLNLQPDKNLFEQVLNFFCTGSSMSPDPG</sequence>
<name>A0A8H6XN06_9AGAR</name>
<proteinExistence type="predicted"/>
<accession>A0A8H6XN06</accession>
<evidence type="ECO:0000313" key="3">
    <source>
        <dbReference type="EMBL" id="KAF7344258.1"/>
    </source>
</evidence>
<gene>
    <name evidence="3" type="ORF">MVEN_01717100</name>
</gene>
<feature type="region of interest" description="Disordered" evidence="1">
    <location>
        <begin position="1"/>
        <end position="20"/>
    </location>
</feature>
<dbReference type="GO" id="GO:0043531">
    <property type="term" value="F:ADP binding"/>
    <property type="evidence" value="ECO:0007669"/>
    <property type="project" value="InterPro"/>
</dbReference>
<dbReference type="SUPFAM" id="SSF52540">
    <property type="entry name" value="P-loop containing nucleoside triphosphate hydrolases"/>
    <property type="match status" value="1"/>
</dbReference>
<protein>
    <submittedName>
        <fullName evidence="3">ATPase-AAA-core domain-containing protein</fullName>
    </submittedName>
</protein>
<evidence type="ECO:0000259" key="2">
    <source>
        <dbReference type="Pfam" id="PF00931"/>
    </source>
</evidence>
<dbReference type="AlphaFoldDB" id="A0A8H6XN06"/>
<dbReference type="Gene3D" id="3.40.50.300">
    <property type="entry name" value="P-loop containing nucleotide triphosphate hydrolases"/>
    <property type="match status" value="1"/>
</dbReference>
<evidence type="ECO:0000256" key="1">
    <source>
        <dbReference type="SAM" id="MobiDB-lite"/>
    </source>
</evidence>